<keyword evidence="1" id="KW-0812">Transmembrane</keyword>
<dbReference type="EMBL" id="HACG01018333">
    <property type="protein sequence ID" value="CEK65198.1"/>
    <property type="molecule type" value="Transcribed_RNA"/>
</dbReference>
<keyword evidence="1" id="KW-1133">Transmembrane helix</keyword>
<evidence type="ECO:0000256" key="1">
    <source>
        <dbReference type="SAM" id="Phobius"/>
    </source>
</evidence>
<gene>
    <name evidence="2" type="primary">ORF54232</name>
</gene>
<feature type="transmembrane region" description="Helical" evidence="1">
    <location>
        <begin position="20"/>
        <end position="41"/>
    </location>
</feature>
<evidence type="ECO:0000313" key="2">
    <source>
        <dbReference type="EMBL" id="CEK65198.1"/>
    </source>
</evidence>
<keyword evidence="1" id="KW-0472">Membrane</keyword>
<proteinExistence type="predicted"/>
<name>A0A0B6Z9J2_9EUPU</name>
<sequence>MSYFLWCEMTCGSNLPILQVSLILIINFSMVFCIQVIGHVIHSGLIPEQTPAFSKFRFFSCVQGDSNTVDIKQKA</sequence>
<feature type="non-terminal residue" evidence="2">
    <location>
        <position position="75"/>
    </location>
</feature>
<accession>A0A0B6Z9J2</accession>
<reference evidence="2" key="1">
    <citation type="submission" date="2014-12" db="EMBL/GenBank/DDBJ databases">
        <title>Insight into the proteome of Arion vulgaris.</title>
        <authorList>
            <person name="Aradska J."/>
            <person name="Bulat T."/>
            <person name="Smidak R."/>
            <person name="Sarate P."/>
            <person name="Gangsoo J."/>
            <person name="Sialana F."/>
            <person name="Bilban M."/>
            <person name="Lubec G."/>
        </authorList>
    </citation>
    <scope>NUCLEOTIDE SEQUENCE</scope>
    <source>
        <tissue evidence="2">Skin</tissue>
    </source>
</reference>
<organism evidence="2">
    <name type="scientific">Arion vulgaris</name>
    <dbReference type="NCBI Taxonomy" id="1028688"/>
    <lineage>
        <taxon>Eukaryota</taxon>
        <taxon>Metazoa</taxon>
        <taxon>Spiralia</taxon>
        <taxon>Lophotrochozoa</taxon>
        <taxon>Mollusca</taxon>
        <taxon>Gastropoda</taxon>
        <taxon>Heterobranchia</taxon>
        <taxon>Euthyneura</taxon>
        <taxon>Panpulmonata</taxon>
        <taxon>Eupulmonata</taxon>
        <taxon>Stylommatophora</taxon>
        <taxon>Helicina</taxon>
        <taxon>Arionoidea</taxon>
        <taxon>Arionidae</taxon>
        <taxon>Arion</taxon>
    </lineage>
</organism>
<protein>
    <submittedName>
        <fullName evidence="2">Uncharacterized protein</fullName>
    </submittedName>
</protein>
<dbReference type="AlphaFoldDB" id="A0A0B6Z9J2"/>